<proteinExistence type="predicted"/>
<evidence type="ECO:0000313" key="2">
    <source>
        <dbReference type="Proteomes" id="UP000789759"/>
    </source>
</evidence>
<sequence>HIQTSKDAYHSLAEKACTLLEMAFNMFNLNGENAFLKHWKDIEKSTNWY</sequence>
<dbReference type="Proteomes" id="UP000789759">
    <property type="component" value="Unassembled WGS sequence"/>
</dbReference>
<protein>
    <submittedName>
        <fullName evidence="1">2285_t:CDS:1</fullName>
    </submittedName>
</protein>
<evidence type="ECO:0000313" key="1">
    <source>
        <dbReference type="EMBL" id="CAG8785987.1"/>
    </source>
</evidence>
<dbReference type="AlphaFoldDB" id="A0A9N9JK80"/>
<keyword evidence="2" id="KW-1185">Reference proteome</keyword>
<reference evidence="1" key="1">
    <citation type="submission" date="2021-06" db="EMBL/GenBank/DDBJ databases">
        <authorList>
            <person name="Kallberg Y."/>
            <person name="Tangrot J."/>
            <person name="Rosling A."/>
        </authorList>
    </citation>
    <scope>NUCLEOTIDE SEQUENCE</scope>
    <source>
        <strain evidence="1">FL966</strain>
    </source>
</reference>
<gene>
    <name evidence="1" type="ORF">CPELLU_LOCUS16685</name>
</gene>
<feature type="non-terminal residue" evidence="1">
    <location>
        <position position="1"/>
    </location>
</feature>
<comment type="caution">
    <text evidence="1">The sequence shown here is derived from an EMBL/GenBank/DDBJ whole genome shotgun (WGS) entry which is preliminary data.</text>
</comment>
<name>A0A9N9JK80_9GLOM</name>
<organism evidence="1 2">
    <name type="scientific">Cetraspora pellucida</name>
    <dbReference type="NCBI Taxonomy" id="1433469"/>
    <lineage>
        <taxon>Eukaryota</taxon>
        <taxon>Fungi</taxon>
        <taxon>Fungi incertae sedis</taxon>
        <taxon>Mucoromycota</taxon>
        <taxon>Glomeromycotina</taxon>
        <taxon>Glomeromycetes</taxon>
        <taxon>Diversisporales</taxon>
        <taxon>Gigasporaceae</taxon>
        <taxon>Cetraspora</taxon>
    </lineage>
</organism>
<accession>A0A9N9JK80</accession>
<dbReference type="OrthoDB" id="2414281at2759"/>
<dbReference type="EMBL" id="CAJVQA010025438">
    <property type="protein sequence ID" value="CAG8785987.1"/>
    <property type="molecule type" value="Genomic_DNA"/>
</dbReference>